<name>A0ABU9RYE6_9BURK</name>
<feature type="region of interest" description="Disordered" evidence="1">
    <location>
        <begin position="118"/>
        <end position="182"/>
    </location>
</feature>
<reference evidence="2 3" key="1">
    <citation type="submission" date="2024-01" db="EMBL/GenBank/DDBJ databases">
        <title>The diversity of rhizobia nodulating Mimosa spp. in eleven states of Brazil covering several biomes is determined by host plant, location, and edaphic factors.</title>
        <authorList>
            <person name="Rouws L."/>
            <person name="Barauna A."/>
            <person name="Beukes C."/>
            <person name="De Faria S.M."/>
            <person name="Gross E."/>
            <person name="Dos Reis Junior F.B."/>
            <person name="Simon M."/>
            <person name="Maluk M."/>
            <person name="Odee D.W."/>
            <person name="Kenicer G."/>
            <person name="Young J.P.W."/>
            <person name="Reis V.M."/>
            <person name="Zilli J."/>
            <person name="James E.K."/>
        </authorList>
    </citation>
    <scope>NUCLEOTIDE SEQUENCE [LARGE SCALE GENOMIC DNA]</scope>
    <source>
        <strain evidence="2 3">JPY167</strain>
    </source>
</reference>
<feature type="compositionally biased region" description="Basic and acidic residues" evidence="1">
    <location>
        <begin position="118"/>
        <end position="135"/>
    </location>
</feature>
<feature type="compositionally biased region" description="Low complexity" evidence="1">
    <location>
        <begin position="156"/>
        <end position="170"/>
    </location>
</feature>
<dbReference type="RefSeq" id="WP_342949184.1">
    <property type="nucleotide sequence ID" value="NZ_JAYMRV010000010.1"/>
</dbReference>
<dbReference type="EMBL" id="JAYMRV010000010">
    <property type="protein sequence ID" value="MEM5425098.1"/>
    <property type="molecule type" value="Genomic_DNA"/>
</dbReference>
<protein>
    <recommendedName>
        <fullName evidence="4">DUF1376 domain-containing protein</fullName>
    </recommendedName>
</protein>
<comment type="caution">
    <text evidence="2">The sequence shown here is derived from an EMBL/GenBank/DDBJ whole genome shotgun (WGS) entry which is preliminary data.</text>
</comment>
<sequence>MSEAPYPSDTLAKGWRFDLDLERIRQSDTWALTPPDMRPWLLMLWSTAWLQSPCGTLPDNDELIAAHVGMELSAFTLNRDRLMRGWWRAEDGRLYHRVVTERVLEMLAKRDGERDRKAAYRARKAAEKKSEDVPKLSHGTGAGLPRESHGKDDTYTITNTNTNTNTNTTGSNGGSGITRAHDPVDNSERLVAAEISKRLRSWERDERSKAVSSDMPSAPQVIKLAGLGVSLPELRRAYDAAVADREAASDPTPINAGFVRTFVEKHRRPERPRRTPLASMTDNELMAEAKRLRVDTYKLDRWQVIAGIQRAIDAQGATA</sequence>
<evidence type="ECO:0000313" key="2">
    <source>
        <dbReference type="EMBL" id="MEM5425098.1"/>
    </source>
</evidence>
<evidence type="ECO:0008006" key="4">
    <source>
        <dbReference type="Google" id="ProtNLM"/>
    </source>
</evidence>
<dbReference type="Proteomes" id="UP001489897">
    <property type="component" value="Unassembled WGS sequence"/>
</dbReference>
<organism evidence="2 3">
    <name type="scientific">Paraburkholderia ferrariae</name>
    <dbReference type="NCBI Taxonomy" id="386056"/>
    <lineage>
        <taxon>Bacteria</taxon>
        <taxon>Pseudomonadati</taxon>
        <taxon>Pseudomonadota</taxon>
        <taxon>Betaproteobacteria</taxon>
        <taxon>Burkholderiales</taxon>
        <taxon>Burkholderiaceae</taxon>
        <taxon>Paraburkholderia</taxon>
    </lineage>
</organism>
<evidence type="ECO:0000256" key="1">
    <source>
        <dbReference type="SAM" id="MobiDB-lite"/>
    </source>
</evidence>
<evidence type="ECO:0000313" key="3">
    <source>
        <dbReference type="Proteomes" id="UP001489897"/>
    </source>
</evidence>
<proteinExistence type="predicted"/>
<accession>A0ABU9RYE6</accession>
<gene>
    <name evidence="2" type="ORF">VSR73_29025</name>
</gene>
<keyword evidence="3" id="KW-1185">Reference proteome</keyword>